<dbReference type="Proteomes" id="UP000656548">
    <property type="component" value="Unassembled WGS sequence"/>
</dbReference>
<sequence>MASSPATQDPRELGLTGWVGEHPINGTDVAHLLLSPRSSTAVAEGVELLAELLGLRPLKNGVMPDIPAVITRAELRGSDVHVLYGDDGDLTRPVTPEWTDAAIKQRFVIVTFGTAPFTGDLAALDRYLERDDRLFVGEIPVTRHTAQA</sequence>
<proteinExistence type="predicted"/>
<reference evidence="1 2" key="1">
    <citation type="submission" date="2020-10" db="EMBL/GenBank/DDBJ databases">
        <title>Sequencing the genomes of 1000 actinobacteria strains.</title>
        <authorList>
            <person name="Klenk H.-P."/>
        </authorList>
    </citation>
    <scope>NUCLEOTIDE SEQUENCE [LARGE SCALE GENOMIC DNA]</scope>
    <source>
        <strain evidence="1 2">DSM 46661</strain>
    </source>
</reference>
<protein>
    <submittedName>
        <fullName evidence="1">Uncharacterized protein</fullName>
    </submittedName>
</protein>
<accession>A0ABR9LIK2</accession>
<evidence type="ECO:0000313" key="2">
    <source>
        <dbReference type="Proteomes" id="UP000656548"/>
    </source>
</evidence>
<name>A0ABR9LIK2_9PSEU</name>
<gene>
    <name evidence="1" type="ORF">H4W30_007602</name>
</gene>
<evidence type="ECO:0000313" key="1">
    <source>
        <dbReference type="EMBL" id="MBE1580521.1"/>
    </source>
</evidence>
<dbReference type="EMBL" id="JADBEJ010000007">
    <property type="protein sequence ID" value="MBE1580521.1"/>
    <property type="molecule type" value="Genomic_DNA"/>
</dbReference>
<dbReference type="RefSeq" id="WP_192747084.1">
    <property type="nucleotide sequence ID" value="NZ_JADBEJ010000007.1"/>
</dbReference>
<comment type="caution">
    <text evidence="1">The sequence shown here is derived from an EMBL/GenBank/DDBJ whole genome shotgun (WGS) entry which is preliminary data.</text>
</comment>
<organism evidence="1 2">
    <name type="scientific">Amycolatopsis roodepoortensis</name>
    <dbReference type="NCBI Taxonomy" id="700274"/>
    <lineage>
        <taxon>Bacteria</taxon>
        <taxon>Bacillati</taxon>
        <taxon>Actinomycetota</taxon>
        <taxon>Actinomycetes</taxon>
        <taxon>Pseudonocardiales</taxon>
        <taxon>Pseudonocardiaceae</taxon>
        <taxon>Amycolatopsis</taxon>
    </lineage>
</organism>
<keyword evidence="2" id="KW-1185">Reference proteome</keyword>